<keyword evidence="1" id="KW-1133">Transmembrane helix</keyword>
<feature type="transmembrane region" description="Helical" evidence="1">
    <location>
        <begin position="62"/>
        <end position="81"/>
    </location>
</feature>
<keyword evidence="1" id="KW-0812">Transmembrane</keyword>
<dbReference type="AlphaFoldDB" id="A0A8J6P6P0"/>
<name>A0A8J6P6P0_9FIRM</name>
<dbReference type="RefSeq" id="WP_187536862.1">
    <property type="nucleotide sequence ID" value="NZ_JACRTL010000010.1"/>
</dbReference>
<dbReference type="PANTHER" id="PTHR37314:SF4">
    <property type="entry name" value="UPF0700 TRANSMEMBRANE PROTEIN YOAK"/>
    <property type="match status" value="1"/>
</dbReference>
<keyword evidence="3" id="KW-1185">Reference proteome</keyword>
<accession>A0A8J6P6P0</accession>
<dbReference type="Proteomes" id="UP000632659">
    <property type="component" value="Unassembled WGS sequence"/>
</dbReference>
<dbReference type="EMBL" id="JACRTL010000010">
    <property type="protein sequence ID" value="MBC8612033.1"/>
    <property type="molecule type" value="Genomic_DNA"/>
</dbReference>
<sequence length="230" mass="25685">MLQQKLYPLHESLRVGIFLAIVGGMLDAHTYLFRGGVFANAQTGNMVLFGISAAEKNWSRCLYYLVPITAFFLGVIVTEILKRKITEEAFLNWRHTILVIEAALLCVLGFLPKEVPDVIVNVTVSFVCSLQVNCFRTLKGNAYATTMCTGNLRSAAEHLCRFWLDHDRPAGKSAARYFIIILFFCFGAATGALFTNLFQEKTLFLCAILLVGTLILLLRSDKHIAPQKES</sequence>
<dbReference type="PANTHER" id="PTHR37314">
    <property type="entry name" value="SLR0142 PROTEIN"/>
    <property type="match status" value="1"/>
</dbReference>
<feature type="transmembrane region" description="Helical" evidence="1">
    <location>
        <begin position="93"/>
        <end position="112"/>
    </location>
</feature>
<organism evidence="2 3">
    <name type="scientific">Massiliimalia timonensis</name>
    <dbReference type="NCBI Taxonomy" id="1987501"/>
    <lineage>
        <taxon>Bacteria</taxon>
        <taxon>Bacillati</taxon>
        <taxon>Bacillota</taxon>
        <taxon>Clostridia</taxon>
        <taxon>Eubacteriales</taxon>
        <taxon>Oscillospiraceae</taxon>
        <taxon>Massiliimalia</taxon>
    </lineage>
</organism>
<protein>
    <submittedName>
        <fullName evidence="2">DUF1275 domain-containing protein</fullName>
    </submittedName>
</protein>
<feature type="transmembrane region" description="Helical" evidence="1">
    <location>
        <begin position="12"/>
        <end position="32"/>
    </location>
</feature>
<dbReference type="InterPro" id="IPR010699">
    <property type="entry name" value="DUF1275"/>
</dbReference>
<gene>
    <name evidence="2" type="ORF">H8702_13125</name>
</gene>
<evidence type="ECO:0000313" key="2">
    <source>
        <dbReference type="EMBL" id="MBC8612033.1"/>
    </source>
</evidence>
<feature type="transmembrane region" description="Helical" evidence="1">
    <location>
        <begin position="177"/>
        <end position="196"/>
    </location>
</feature>
<keyword evidence="1" id="KW-0472">Membrane</keyword>
<feature type="transmembrane region" description="Helical" evidence="1">
    <location>
        <begin position="202"/>
        <end position="218"/>
    </location>
</feature>
<evidence type="ECO:0000313" key="3">
    <source>
        <dbReference type="Proteomes" id="UP000632659"/>
    </source>
</evidence>
<dbReference type="Pfam" id="PF06912">
    <property type="entry name" value="DUF1275"/>
    <property type="match status" value="1"/>
</dbReference>
<reference evidence="2" key="1">
    <citation type="submission" date="2020-08" db="EMBL/GenBank/DDBJ databases">
        <title>Genome public.</title>
        <authorList>
            <person name="Liu C."/>
            <person name="Sun Q."/>
        </authorList>
    </citation>
    <scope>NUCLEOTIDE SEQUENCE</scope>
    <source>
        <strain evidence="2">NSJ-15</strain>
    </source>
</reference>
<comment type="caution">
    <text evidence="2">The sequence shown here is derived from an EMBL/GenBank/DDBJ whole genome shotgun (WGS) entry which is preliminary data.</text>
</comment>
<proteinExistence type="predicted"/>
<evidence type="ECO:0000256" key="1">
    <source>
        <dbReference type="SAM" id="Phobius"/>
    </source>
</evidence>